<dbReference type="EMBL" id="UINC01229827">
    <property type="protein sequence ID" value="SVE61704.1"/>
    <property type="molecule type" value="Genomic_DNA"/>
</dbReference>
<dbReference type="PROSITE" id="PS00170">
    <property type="entry name" value="CSA_PPIASE_1"/>
    <property type="match status" value="1"/>
</dbReference>
<proteinExistence type="predicted"/>
<keyword evidence="3" id="KW-0413">Isomerase</keyword>
<dbReference type="InterPro" id="IPR020892">
    <property type="entry name" value="Cyclophilin-type_PPIase_CS"/>
</dbReference>
<evidence type="ECO:0000256" key="1">
    <source>
        <dbReference type="ARBA" id="ARBA00013194"/>
    </source>
</evidence>
<dbReference type="InterPro" id="IPR002130">
    <property type="entry name" value="Cyclophilin-type_PPIase_dom"/>
</dbReference>
<protein>
    <recommendedName>
        <fullName evidence="1">peptidylprolyl isomerase</fullName>
        <ecNumber evidence="1">5.2.1.8</ecNumber>
    </recommendedName>
</protein>
<dbReference type="PANTHER" id="PTHR45625">
    <property type="entry name" value="PEPTIDYL-PROLYL CIS-TRANS ISOMERASE-RELATED"/>
    <property type="match status" value="1"/>
</dbReference>
<feature type="non-terminal residue" evidence="6">
    <location>
        <position position="1"/>
    </location>
</feature>
<dbReference type="GO" id="GO:0003755">
    <property type="term" value="F:peptidyl-prolyl cis-trans isomerase activity"/>
    <property type="evidence" value="ECO:0007669"/>
    <property type="project" value="UniProtKB-KW"/>
</dbReference>
<dbReference type="InterPro" id="IPR029000">
    <property type="entry name" value="Cyclophilin-like_dom_sf"/>
</dbReference>
<dbReference type="InterPro" id="IPR044666">
    <property type="entry name" value="Cyclophilin_A-like"/>
</dbReference>
<dbReference type="PRINTS" id="PR00153">
    <property type="entry name" value="CSAPPISMRASE"/>
</dbReference>
<evidence type="ECO:0000256" key="4">
    <source>
        <dbReference type="SAM" id="MobiDB-lite"/>
    </source>
</evidence>
<dbReference type="GO" id="GO:0006457">
    <property type="term" value="P:protein folding"/>
    <property type="evidence" value="ECO:0007669"/>
    <property type="project" value="InterPro"/>
</dbReference>
<dbReference type="PROSITE" id="PS50072">
    <property type="entry name" value="CSA_PPIASE_2"/>
    <property type="match status" value="1"/>
</dbReference>
<evidence type="ECO:0000313" key="6">
    <source>
        <dbReference type="EMBL" id="SVE61704.1"/>
    </source>
</evidence>
<dbReference type="Pfam" id="PF00160">
    <property type="entry name" value="Pro_isomerase"/>
    <property type="match status" value="1"/>
</dbReference>
<sequence>VDTTKKLPVFDLSKGFNIPGIIPKNIPMANQFVLFPHEIEEIKQKARDYDPQPVTKDDLVIMETNRGTMKLKLFPDVAPKHCRNFKKLANSGFYDKTAFHRIIPGFMIQGGDINSRDNDPKNDGLGGPGWTVDAEFN</sequence>
<keyword evidence="2" id="KW-0697">Rotamase</keyword>
<evidence type="ECO:0000256" key="2">
    <source>
        <dbReference type="ARBA" id="ARBA00023110"/>
    </source>
</evidence>
<feature type="region of interest" description="Disordered" evidence="4">
    <location>
        <begin position="114"/>
        <end position="137"/>
    </location>
</feature>
<dbReference type="Gene3D" id="2.40.100.10">
    <property type="entry name" value="Cyclophilin-like"/>
    <property type="match status" value="1"/>
</dbReference>
<reference evidence="6" key="1">
    <citation type="submission" date="2018-05" db="EMBL/GenBank/DDBJ databases">
        <authorList>
            <person name="Lanie J.A."/>
            <person name="Ng W.-L."/>
            <person name="Kazmierczak K.M."/>
            <person name="Andrzejewski T.M."/>
            <person name="Davidsen T.M."/>
            <person name="Wayne K.J."/>
            <person name="Tettelin H."/>
            <person name="Glass J.I."/>
            <person name="Rusch D."/>
            <person name="Podicherti R."/>
            <person name="Tsui H.-C.T."/>
            <person name="Winkler M.E."/>
        </authorList>
    </citation>
    <scope>NUCLEOTIDE SEQUENCE</scope>
</reference>
<dbReference type="SUPFAM" id="SSF50891">
    <property type="entry name" value="Cyclophilin-like"/>
    <property type="match status" value="1"/>
</dbReference>
<dbReference type="EC" id="5.2.1.8" evidence="1"/>
<organism evidence="6">
    <name type="scientific">marine metagenome</name>
    <dbReference type="NCBI Taxonomy" id="408172"/>
    <lineage>
        <taxon>unclassified sequences</taxon>
        <taxon>metagenomes</taxon>
        <taxon>ecological metagenomes</taxon>
    </lineage>
</organism>
<feature type="non-terminal residue" evidence="6">
    <location>
        <position position="137"/>
    </location>
</feature>
<dbReference type="PANTHER" id="PTHR45625:SF4">
    <property type="entry name" value="PEPTIDYLPROLYL ISOMERASE DOMAIN AND WD REPEAT-CONTAINING PROTEIN 1"/>
    <property type="match status" value="1"/>
</dbReference>
<evidence type="ECO:0000259" key="5">
    <source>
        <dbReference type="PROSITE" id="PS50072"/>
    </source>
</evidence>
<gene>
    <name evidence="6" type="ORF">METZ01_LOCUS514558</name>
</gene>
<accession>A0A383EYQ2</accession>
<name>A0A383EYQ2_9ZZZZ</name>
<feature type="domain" description="PPIase cyclophilin-type" evidence="5">
    <location>
        <begin position="58"/>
        <end position="137"/>
    </location>
</feature>
<evidence type="ECO:0000256" key="3">
    <source>
        <dbReference type="ARBA" id="ARBA00023235"/>
    </source>
</evidence>
<dbReference type="AlphaFoldDB" id="A0A383EYQ2"/>